<keyword evidence="2" id="KW-1185">Reference proteome</keyword>
<evidence type="ECO:0000313" key="2">
    <source>
        <dbReference type="Proteomes" id="UP000027821"/>
    </source>
</evidence>
<protein>
    <submittedName>
        <fullName evidence="1">Uncharacterized protein</fullName>
    </submittedName>
</protein>
<dbReference type="AlphaFoldDB" id="A0A074LMW3"/>
<gene>
    <name evidence="1" type="ORF">EL17_06120</name>
</gene>
<proteinExistence type="predicted"/>
<organism evidence="1 2">
    <name type="scientific">Anditalea andensis</name>
    <dbReference type="NCBI Taxonomy" id="1048983"/>
    <lineage>
        <taxon>Bacteria</taxon>
        <taxon>Pseudomonadati</taxon>
        <taxon>Bacteroidota</taxon>
        <taxon>Cytophagia</taxon>
        <taxon>Cytophagales</taxon>
        <taxon>Cytophagaceae</taxon>
        <taxon>Anditalea</taxon>
    </lineage>
</organism>
<reference evidence="1 2" key="1">
    <citation type="submission" date="2014-04" db="EMBL/GenBank/DDBJ databases">
        <title>Characterization and application of a salt tolerant electro-active bacterium.</title>
        <authorList>
            <person name="Yang L."/>
            <person name="Wei S."/>
            <person name="Tay Q.X.M."/>
        </authorList>
    </citation>
    <scope>NUCLEOTIDE SEQUENCE [LARGE SCALE GENOMIC DNA]</scope>
    <source>
        <strain evidence="1 2">LY1</strain>
    </source>
</reference>
<comment type="caution">
    <text evidence="1">The sequence shown here is derived from an EMBL/GenBank/DDBJ whole genome shotgun (WGS) entry which is preliminary data.</text>
</comment>
<evidence type="ECO:0000313" key="1">
    <source>
        <dbReference type="EMBL" id="KEO75232.1"/>
    </source>
</evidence>
<dbReference type="Proteomes" id="UP000027821">
    <property type="component" value="Unassembled WGS sequence"/>
</dbReference>
<accession>A0A074LMW3</accession>
<name>A0A074LMW3_9BACT</name>
<dbReference type="STRING" id="1048983.EL17_06120"/>
<sequence length="60" mass="7072">MLQLRREHIKQEDIKLTIKKTKEVSIVALNGYAVDILNKYKDRLSPLPMIANQNFNKYVK</sequence>
<dbReference type="EMBL" id="JMIH01000014">
    <property type="protein sequence ID" value="KEO75232.1"/>
    <property type="molecule type" value="Genomic_DNA"/>
</dbReference>
<dbReference type="eggNOG" id="COG4974">
    <property type="taxonomic scope" value="Bacteria"/>
</dbReference>